<evidence type="ECO:0000256" key="2">
    <source>
        <dbReference type="SAM" id="SignalP"/>
    </source>
</evidence>
<gene>
    <name evidence="3" type="ORF">ABT39_MTgene4510</name>
</gene>
<name>A0A101M090_PICGL</name>
<sequence>MVLTPLLFLSMLWLNYPCMYGYRFCVAISSIRLACMGPLCHVANLPYPIVFEEHMNLNPLAGAPMASAYPAFTLSLGLFFFIFNLPSQL</sequence>
<keyword evidence="1" id="KW-0812">Transmembrane</keyword>
<evidence type="ECO:0000256" key="1">
    <source>
        <dbReference type="SAM" id="Phobius"/>
    </source>
</evidence>
<evidence type="ECO:0000313" key="3">
    <source>
        <dbReference type="EMBL" id="KUM48495.1"/>
    </source>
</evidence>
<protein>
    <submittedName>
        <fullName evidence="3">Uncharacterized protein</fullName>
    </submittedName>
</protein>
<proteinExistence type="predicted"/>
<dbReference type="EMBL" id="LKAM01000005">
    <property type="protein sequence ID" value="KUM48495.1"/>
    <property type="molecule type" value="Genomic_DNA"/>
</dbReference>
<comment type="caution">
    <text evidence="3">The sequence shown here is derived from an EMBL/GenBank/DDBJ whole genome shotgun (WGS) entry which is preliminary data.</text>
</comment>
<keyword evidence="2" id="KW-0732">Signal</keyword>
<accession>A0A101M090</accession>
<keyword evidence="1" id="KW-0472">Membrane</keyword>
<geneLocation type="mitochondrion" evidence="3"/>
<reference evidence="3" key="1">
    <citation type="journal article" date="2015" name="Genome Biol. Evol.">
        <title>Organellar Genomes of White Spruce (Picea glauca): Assembly and Annotation.</title>
        <authorList>
            <person name="Jackman S.D."/>
            <person name="Warren R.L."/>
            <person name="Gibb E.A."/>
            <person name="Vandervalk B.P."/>
            <person name="Mohamadi H."/>
            <person name="Chu J."/>
            <person name="Raymond A."/>
            <person name="Pleasance S."/>
            <person name="Coope R."/>
            <person name="Wildung M.R."/>
            <person name="Ritland C.E."/>
            <person name="Bousquet J."/>
            <person name="Jones S.J."/>
            <person name="Bohlmann J."/>
            <person name="Birol I."/>
        </authorList>
    </citation>
    <scope>NUCLEOTIDE SEQUENCE [LARGE SCALE GENOMIC DNA]</scope>
    <source>
        <tissue evidence="3">Flushing bud</tissue>
    </source>
</reference>
<keyword evidence="1" id="KW-1133">Transmembrane helix</keyword>
<feature type="transmembrane region" description="Helical" evidence="1">
    <location>
        <begin position="60"/>
        <end position="83"/>
    </location>
</feature>
<keyword evidence="3" id="KW-0496">Mitochondrion</keyword>
<organism evidence="3">
    <name type="scientific">Picea glauca</name>
    <name type="common">White spruce</name>
    <name type="synonym">Pinus glauca</name>
    <dbReference type="NCBI Taxonomy" id="3330"/>
    <lineage>
        <taxon>Eukaryota</taxon>
        <taxon>Viridiplantae</taxon>
        <taxon>Streptophyta</taxon>
        <taxon>Embryophyta</taxon>
        <taxon>Tracheophyta</taxon>
        <taxon>Spermatophyta</taxon>
        <taxon>Pinopsida</taxon>
        <taxon>Pinidae</taxon>
        <taxon>Conifers I</taxon>
        <taxon>Pinales</taxon>
        <taxon>Pinaceae</taxon>
        <taxon>Picea</taxon>
    </lineage>
</organism>
<feature type="signal peptide" evidence="2">
    <location>
        <begin position="1"/>
        <end position="21"/>
    </location>
</feature>
<feature type="chain" id="PRO_5007100196" evidence="2">
    <location>
        <begin position="22"/>
        <end position="89"/>
    </location>
</feature>
<dbReference type="AlphaFoldDB" id="A0A101M090"/>